<dbReference type="eggNOG" id="COG1396">
    <property type="taxonomic scope" value="Bacteria"/>
</dbReference>
<dbReference type="SUPFAM" id="SSF47413">
    <property type="entry name" value="lambda repressor-like DNA-binding domains"/>
    <property type="match status" value="1"/>
</dbReference>
<protein>
    <recommendedName>
        <fullName evidence="1">HTH cro/C1-type domain-containing protein</fullName>
    </recommendedName>
</protein>
<dbReference type="EMBL" id="ACZK01000042">
    <property type="protein sequence ID" value="EHG20739.1"/>
    <property type="molecule type" value="Genomic_DNA"/>
</dbReference>
<dbReference type="InterPro" id="IPR010982">
    <property type="entry name" value="Lambda_DNA-bd_dom_sf"/>
</dbReference>
<dbReference type="CDD" id="cd00093">
    <property type="entry name" value="HTH_XRE"/>
    <property type="match status" value="1"/>
</dbReference>
<evidence type="ECO:0000259" key="1">
    <source>
        <dbReference type="PROSITE" id="PS50943"/>
    </source>
</evidence>
<name>G5GEJ4_9BACT</name>
<reference evidence="2 3" key="1">
    <citation type="submission" date="2011-08" db="EMBL/GenBank/DDBJ databases">
        <title>The Genome Sequence of Prevotella sp. oral taxon 302 str. F0323.</title>
        <authorList>
            <consortium name="The Broad Institute Genome Sequencing Platform"/>
            <person name="Earl A."/>
            <person name="Ward D."/>
            <person name="Feldgarden M."/>
            <person name="Gevers D."/>
            <person name="Izard J."/>
            <person name="Blanton J.M."/>
            <person name="Baranova O.V."/>
            <person name="Tanner A.C."/>
            <person name="Dewhirst F.E."/>
            <person name="Young S.K."/>
            <person name="Zeng Q."/>
            <person name="Gargeya S."/>
            <person name="Fitzgerald M."/>
            <person name="Haas B."/>
            <person name="Abouelleil A."/>
            <person name="Alvarado L."/>
            <person name="Arachchi H.M."/>
            <person name="Berlin A."/>
            <person name="Brown A."/>
            <person name="Chapman S.B."/>
            <person name="Chen Z."/>
            <person name="Dunbar C."/>
            <person name="Freedman E."/>
            <person name="Gearin G."/>
            <person name="Gellesch M."/>
            <person name="Goldberg J."/>
            <person name="Griggs A."/>
            <person name="Gujja S."/>
            <person name="Heiman D."/>
            <person name="Howarth C."/>
            <person name="Larson L."/>
            <person name="Lui A."/>
            <person name="MacDonald P.J.P."/>
            <person name="Montmayeur A."/>
            <person name="Murphy C."/>
            <person name="Neiman D."/>
            <person name="Pearson M."/>
            <person name="Priest M."/>
            <person name="Roberts A."/>
            <person name="Saif S."/>
            <person name="Shea T."/>
            <person name="Shenoy N."/>
            <person name="Sisk P."/>
            <person name="Stolte C."/>
            <person name="Sykes S."/>
            <person name="Wortman J."/>
            <person name="Nusbaum C."/>
            <person name="Birren B."/>
        </authorList>
    </citation>
    <scope>NUCLEOTIDE SEQUENCE [LARGE SCALE GENOMIC DNA]</scope>
    <source>
        <strain evidence="2 3">F0323</strain>
    </source>
</reference>
<feature type="domain" description="HTH cro/C1-type" evidence="1">
    <location>
        <begin position="7"/>
        <end position="62"/>
    </location>
</feature>
<evidence type="ECO:0000313" key="2">
    <source>
        <dbReference type="EMBL" id="EHG20739.1"/>
    </source>
</evidence>
<dbReference type="Gene3D" id="1.10.260.40">
    <property type="entry name" value="lambda repressor-like DNA-binding domains"/>
    <property type="match status" value="1"/>
</dbReference>
<dbReference type="SMART" id="SM00530">
    <property type="entry name" value="HTH_XRE"/>
    <property type="match status" value="1"/>
</dbReference>
<gene>
    <name evidence="2" type="ORF">HMPREF9332_01996</name>
</gene>
<proteinExistence type="predicted"/>
<dbReference type="PROSITE" id="PS50943">
    <property type="entry name" value="HTH_CROC1"/>
    <property type="match status" value="1"/>
</dbReference>
<organism evidence="2 3">
    <name type="scientific">Alloprevotella rava F0323</name>
    <dbReference type="NCBI Taxonomy" id="679199"/>
    <lineage>
        <taxon>Bacteria</taxon>
        <taxon>Pseudomonadati</taxon>
        <taxon>Bacteroidota</taxon>
        <taxon>Bacteroidia</taxon>
        <taxon>Bacteroidales</taxon>
        <taxon>Prevotellaceae</taxon>
        <taxon>Alloprevotella</taxon>
    </lineage>
</organism>
<dbReference type="AlphaFoldDB" id="G5GEJ4"/>
<dbReference type="STRING" id="679199.HMPREF9332_01996"/>
<dbReference type="GO" id="GO:0003677">
    <property type="term" value="F:DNA binding"/>
    <property type="evidence" value="ECO:0007669"/>
    <property type="project" value="InterPro"/>
</dbReference>
<dbReference type="HOGENOM" id="CLU_105312_0_0_10"/>
<dbReference type="Proteomes" id="UP000015993">
    <property type="component" value="Unassembled WGS sequence"/>
</dbReference>
<dbReference type="Pfam" id="PF01381">
    <property type="entry name" value="HTH_3"/>
    <property type="match status" value="1"/>
</dbReference>
<accession>G5GEJ4</accession>
<dbReference type="InterPro" id="IPR001387">
    <property type="entry name" value="Cro/C1-type_HTH"/>
</dbReference>
<keyword evidence="3" id="KW-1185">Reference proteome</keyword>
<evidence type="ECO:0000313" key="3">
    <source>
        <dbReference type="Proteomes" id="UP000015993"/>
    </source>
</evidence>
<sequence>MEMKDRIRQIMDDAKMSQQDFAAKLEISAASLSSIFTGRTRPTNNHVQAIHKAFPEININWLLFGEGDSNLSIVPAQAVTEIPEQSFVNTSSPQPELGLLFSEPPVEQPLPQERSLYATRSKIEQNREVNIIDKRIRKVREIRVFYDDGTYETFTPSSK</sequence>
<comment type="caution">
    <text evidence="2">The sequence shown here is derived from an EMBL/GenBank/DDBJ whole genome shotgun (WGS) entry which is preliminary data.</text>
</comment>